<dbReference type="Proteomes" id="UP000006138">
    <property type="component" value="Chromosome"/>
</dbReference>
<keyword evidence="3" id="KW-1185">Reference proteome</keyword>
<feature type="region of interest" description="Disordered" evidence="1">
    <location>
        <begin position="1"/>
        <end position="65"/>
    </location>
</feature>
<protein>
    <submittedName>
        <fullName evidence="2">Uncharacterized protein</fullName>
    </submittedName>
</protein>
<evidence type="ECO:0000256" key="1">
    <source>
        <dbReference type="SAM" id="MobiDB-lite"/>
    </source>
</evidence>
<accession>A0A9R0P156</accession>
<gene>
    <name evidence="2" type="ordered locus">RAM_29425</name>
</gene>
<reference evidence="2 3" key="1">
    <citation type="journal article" date="2011" name="J. Bacteriol.">
        <title>Whole genome sequence of the rifamycin B-producing strain Amycolatopsis mediterranei S699.</title>
        <authorList>
            <person name="Verma M."/>
            <person name="Kaur J."/>
            <person name="Kumar M."/>
            <person name="Kumari K."/>
            <person name="Saxena A."/>
            <person name="Anand S."/>
            <person name="Nigam A."/>
            <person name="Ravi V."/>
            <person name="Raghuvanshi S."/>
            <person name="Khurana P."/>
            <person name="Tyagi A.K."/>
            <person name="Khurana J.P."/>
            <person name="Lal R."/>
        </authorList>
    </citation>
    <scope>NUCLEOTIDE SEQUENCE [LARGE SCALE GENOMIC DNA]</scope>
    <source>
        <strain evidence="2 3">S699</strain>
    </source>
</reference>
<dbReference type="KEGG" id="amn:RAM_29425"/>
<name>A0A9R0P156_AMYMS</name>
<evidence type="ECO:0000313" key="2">
    <source>
        <dbReference type="EMBL" id="AEK44360.1"/>
    </source>
</evidence>
<dbReference type="EMBL" id="CP002896">
    <property type="protein sequence ID" value="AEK44360.1"/>
    <property type="molecule type" value="Genomic_DNA"/>
</dbReference>
<organism evidence="2 3">
    <name type="scientific">Amycolatopsis mediterranei (strain S699)</name>
    <name type="common">Nocardia mediterranei</name>
    <dbReference type="NCBI Taxonomy" id="713604"/>
    <lineage>
        <taxon>Bacteria</taxon>
        <taxon>Bacillati</taxon>
        <taxon>Actinomycetota</taxon>
        <taxon>Actinomycetes</taxon>
        <taxon>Pseudonocardiales</taxon>
        <taxon>Pseudonocardiaceae</taxon>
        <taxon>Amycolatopsis</taxon>
    </lineage>
</organism>
<sequence length="65" mass="6747">MQGVTQLPGRGLVADEPGQDPVHPAPEVLLVPGEQRGNRDGIEQHDGPDVDAARFGDRAGPLGLA</sequence>
<evidence type="ECO:0000313" key="3">
    <source>
        <dbReference type="Proteomes" id="UP000006138"/>
    </source>
</evidence>
<feature type="compositionally biased region" description="Basic and acidic residues" evidence="1">
    <location>
        <begin position="36"/>
        <end position="57"/>
    </location>
</feature>
<dbReference type="AlphaFoldDB" id="A0A9R0P156"/>
<proteinExistence type="predicted"/>